<dbReference type="STRING" id="651662.SAMN04488069_101273"/>
<dbReference type="PANTHER" id="PTHR33908:SF3">
    <property type="entry name" value="UNDECAPRENYL PHOSPHATE-ALPHA-4-AMINO-4-DEOXY-L-ARABINOSE ARABINOSYL TRANSFERASE"/>
    <property type="match status" value="1"/>
</dbReference>
<feature type="transmembrane region" description="Helical" evidence="8">
    <location>
        <begin position="267"/>
        <end position="288"/>
    </location>
</feature>
<dbReference type="InterPro" id="IPR038731">
    <property type="entry name" value="RgtA/B/C-like"/>
</dbReference>
<organism evidence="10 11">
    <name type="scientific">Hymenobacter psychrophilus</name>
    <dbReference type="NCBI Taxonomy" id="651662"/>
    <lineage>
        <taxon>Bacteria</taxon>
        <taxon>Pseudomonadati</taxon>
        <taxon>Bacteroidota</taxon>
        <taxon>Cytophagia</taxon>
        <taxon>Cytophagales</taxon>
        <taxon>Hymenobacteraceae</taxon>
        <taxon>Hymenobacter</taxon>
    </lineage>
</organism>
<protein>
    <submittedName>
        <fullName evidence="10">4-amino-4-deoxy-L-arabinose transferase</fullName>
    </submittedName>
</protein>
<proteinExistence type="predicted"/>
<keyword evidence="2" id="KW-1003">Cell membrane</keyword>
<feature type="transmembrane region" description="Helical" evidence="8">
    <location>
        <begin position="354"/>
        <end position="378"/>
    </location>
</feature>
<evidence type="ECO:0000256" key="3">
    <source>
        <dbReference type="ARBA" id="ARBA00022676"/>
    </source>
</evidence>
<dbReference type="GO" id="GO:0016763">
    <property type="term" value="F:pentosyltransferase activity"/>
    <property type="evidence" value="ECO:0007669"/>
    <property type="project" value="TreeGrafter"/>
</dbReference>
<dbReference type="PANTHER" id="PTHR33908">
    <property type="entry name" value="MANNOSYLTRANSFERASE YKCB-RELATED"/>
    <property type="match status" value="1"/>
</dbReference>
<keyword evidence="4 10" id="KW-0808">Transferase</keyword>
<feature type="transmembrane region" description="Helical" evidence="8">
    <location>
        <begin position="117"/>
        <end position="134"/>
    </location>
</feature>
<feature type="transmembrane region" description="Helical" evidence="8">
    <location>
        <begin position="218"/>
        <end position="237"/>
    </location>
</feature>
<dbReference type="OrthoDB" id="9792789at2"/>
<evidence type="ECO:0000256" key="2">
    <source>
        <dbReference type="ARBA" id="ARBA00022475"/>
    </source>
</evidence>
<dbReference type="AlphaFoldDB" id="A0A1H3BFG5"/>
<feature type="transmembrane region" description="Helical" evidence="8">
    <location>
        <begin position="324"/>
        <end position="342"/>
    </location>
</feature>
<keyword evidence="7 8" id="KW-0472">Membrane</keyword>
<feature type="transmembrane region" description="Helical" evidence="8">
    <location>
        <begin position="92"/>
        <end position="111"/>
    </location>
</feature>
<dbReference type="EMBL" id="FNOV01000001">
    <property type="protein sequence ID" value="SDX40667.1"/>
    <property type="molecule type" value="Genomic_DNA"/>
</dbReference>
<feature type="transmembrane region" description="Helical" evidence="8">
    <location>
        <begin position="68"/>
        <end position="85"/>
    </location>
</feature>
<name>A0A1H3BFG5_9BACT</name>
<dbReference type="GO" id="GO:0010041">
    <property type="term" value="P:response to iron(III) ion"/>
    <property type="evidence" value="ECO:0007669"/>
    <property type="project" value="TreeGrafter"/>
</dbReference>
<dbReference type="GO" id="GO:0009103">
    <property type="term" value="P:lipopolysaccharide biosynthetic process"/>
    <property type="evidence" value="ECO:0007669"/>
    <property type="project" value="UniProtKB-ARBA"/>
</dbReference>
<keyword evidence="5 8" id="KW-0812">Transmembrane</keyword>
<comment type="subcellular location">
    <subcellularLocation>
        <location evidence="1">Cell membrane</location>
        <topology evidence="1">Multi-pass membrane protein</topology>
    </subcellularLocation>
</comment>
<feature type="transmembrane region" description="Helical" evidence="8">
    <location>
        <begin position="415"/>
        <end position="434"/>
    </location>
</feature>
<dbReference type="GO" id="GO:0005886">
    <property type="term" value="C:plasma membrane"/>
    <property type="evidence" value="ECO:0007669"/>
    <property type="project" value="UniProtKB-SubCell"/>
</dbReference>
<gene>
    <name evidence="10" type="ORF">SAMN04488069_101273</name>
</gene>
<feature type="transmembrane region" description="Helical" evidence="8">
    <location>
        <begin position="300"/>
        <end position="318"/>
    </location>
</feature>
<keyword evidence="11" id="KW-1185">Reference proteome</keyword>
<evidence type="ECO:0000259" key="9">
    <source>
        <dbReference type="Pfam" id="PF13231"/>
    </source>
</evidence>
<evidence type="ECO:0000256" key="1">
    <source>
        <dbReference type="ARBA" id="ARBA00004651"/>
    </source>
</evidence>
<evidence type="ECO:0000313" key="11">
    <source>
        <dbReference type="Proteomes" id="UP000199249"/>
    </source>
</evidence>
<evidence type="ECO:0000256" key="5">
    <source>
        <dbReference type="ARBA" id="ARBA00022692"/>
    </source>
</evidence>
<feature type="transmembrane region" description="Helical" evidence="8">
    <location>
        <begin position="384"/>
        <end position="403"/>
    </location>
</feature>
<feature type="domain" description="Glycosyltransferase RgtA/B/C/D-like" evidence="9">
    <location>
        <begin position="64"/>
        <end position="197"/>
    </location>
</feature>
<sequence>MPLPMTSRRWLWLFLLVLGGAFAWQLGSWGPLESSEARYSEIGREMLTGRDWLHPRLLGIQHFHKPPLTYWVTAAGLGLFGVNMVGVRLLPVLAVLLQVGLVYALGLLLFGNDRARALAAAVIYGTLPVVLISALNVTTDVYLATLELAAAYGILRYYHDGGQRWLYLFWLGLGLAFLTKGPVGFVLPLMAVAGAYFRVPAAERLGGGARRPFTVHHVLGLALFVLVGLSWYLYLMAENPAFVRYFLYEHTVERFANAATFNRSKPWWFYVLLAPATSLPWAVALVVRAARTPWATVPRLWRNVLIFWVLVPLLFFSLSKSKLLLYVLPIFPGVALLTTYYLGRCTEAVLHRWYVGIVGFFGLLLGILCLLPIFAAVFELGLELHPLVSLWPAIGVVTLVLTLSIWNQVRIAPRLLVGTVIFTVFLLISAKPIMQQNELAFNGSRPLAEFITSQGLQTRPVVVYDQLLPSLAFELGTLPVFLNDGNTSLNRETQFEPGTSWHRYLLYLNQPEAEAPLRQLLAQQPVLLVKGELKPERQWLLQSFTHQEKLGKWVVYW</sequence>
<evidence type="ECO:0000256" key="7">
    <source>
        <dbReference type="ARBA" id="ARBA00023136"/>
    </source>
</evidence>
<feature type="transmembrane region" description="Helical" evidence="8">
    <location>
        <begin position="165"/>
        <end position="197"/>
    </location>
</feature>
<reference evidence="11" key="1">
    <citation type="submission" date="2016-10" db="EMBL/GenBank/DDBJ databases">
        <authorList>
            <person name="Varghese N."/>
            <person name="Submissions S."/>
        </authorList>
    </citation>
    <scope>NUCLEOTIDE SEQUENCE [LARGE SCALE GENOMIC DNA]</scope>
    <source>
        <strain evidence="11">CGMCC 1.8975</strain>
    </source>
</reference>
<evidence type="ECO:0000313" key="10">
    <source>
        <dbReference type="EMBL" id="SDX40667.1"/>
    </source>
</evidence>
<keyword evidence="3" id="KW-0328">Glycosyltransferase</keyword>
<keyword evidence="6 8" id="KW-1133">Transmembrane helix</keyword>
<dbReference type="RefSeq" id="WP_092737094.1">
    <property type="nucleotide sequence ID" value="NZ_FNOV01000001.1"/>
</dbReference>
<dbReference type="Proteomes" id="UP000199249">
    <property type="component" value="Unassembled WGS sequence"/>
</dbReference>
<evidence type="ECO:0000256" key="8">
    <source>
        <dbReference type="SAM" id="Phobius"/>
    </source>
</evidence>
<evidence type="ECO:0000256" key="6">
    <source>
        <dbReference type="ARBA" id="ARBA00022989"/>
    </source>
</evidence>
<dbReference type="Pfam" id="PF13231">
    <property type="entry name" value="PMT_2"/>
    <property type="match status" value="1"/>
</dbReference>
<accession>A0A1H3BFG5</accession>
<dbReference type="InterPro" id="IPR050297">
    <property type="entry name" value="LipidA_mod_glycosyltrf_83"/>
</dbReference>
<evidence type="ECO:0000256" key="4">
    <source>
        <dbReference type="ARBA" id="ARBA00022679"/>
    </source>
</evidence>